<comment type="subcellular location">
    <subcellularLocation>
        <location evidence="1">Nucleus</location>
        <location evidence="1">Nucleolus</location>
    </subcellularLocation>
</comment>
<gene>
    <name evidence="5" type="ORF">CYME_CMJ137C</name>
</gene>
<evidence type="ECO:0000256" key="1">
    <source>
        <dbReference type="ARBA" id="ARBA00004604"/>
    </source>
</evidence>
<evidence type="ECO:0000313" key="5">
    <source>
        <dbReference type="EMBL" id="BAM80266.1"/>
    </source>
</evidence>
<evidence type="ECO:0000259" key="4">
    <source>
        <dbReference type="Pfam" id="PF08698"/>
    </source>
</evidence>
<dbReference type="GeneID" id="16994210"/>
<keyword evidence="2" id="KW-0539">Nucleus</keyword>
<evidence type="ECO:0000256" key="3">
    <source>
        <dbReference type="SAM" id="MobiDB-lite"/>
    </source>
</evidence>
<dbReference type="KEGG" id="cme:CYME_CMJ137C"/>
<dbReference type="Pfam" id="PF08698">
    <property type="entry name" value="Fcf2"/>
    <property type="match status" value="1"/>
</dbReference>
<keyword evidence="6" id="KW-1185">Reference proteome</keyword>
<feature type="domain" description="Fcf2 pre-rRNA processing C-terminal" evidence="4">
    <location>
        <begin position="54"/>
        <end position="139"/>
    </location>
</feature>
<dbReference type="PANTHER" id="PTHR21686">
    <property type="entry name" value="DEOXYNUCLEOTIDYLTRANSFERASE TERMINAL-INTERACTING PROTEIN 2"/>
    <property type="match status" value="1"/>
</dbReference>
<evidence type="ECO:0000256" key="2">
    <source>
        <dbReference type="ARBA" id="ARBA00023242"/>
    </source>
</evidence>
<organism evidence="5 6">
    <name type="scientific">Cyanidioschyzon merolae (strain NIES-3377 / 10D)</name>
    <name type="common">Unicellular red alga</name>
    <dbReference type="NCBI Taxonomy" id="280699"/>
    <lineage>
        <taxon>Eukaryota</taxon>
        <taxon>Rhodophyta</taxon>
        <taxon>Bangiophyceae</taxon>
        <taxon>Cyanidiales</taxon>
        <taxon>Cyanidiaceae</taxon>
        <taxon>Cyanidioschyzon</taxon>
    </lineage>
</organism>
<dbReference type="Proteomes" id="UP000007014">
    <property type="component" value="Chromosome 10"/>
</dbReference>
<dbReference type="PANTHER" id="PTHR21686:SF12">
    <property type="entry name" value="DEOXYNUCLEOTIDYLTRANSFERASE TERMINAL-INTERACTING PROTEIN 2"/>
    <property type="match status" value="1"/>
</dbReference>
<dbReference type="GO" id="GO:0003723">
    <property type="term" value="F:RNA binding"/>
    <property type="evidence" value="ECO:0007669"/>
    <property type="project" value="TreeGrafter"/>
</dbReference>
<reference evidence="5 6" key="1">
    <citation type="journal article" date="2004" name="Nature">
        <title>Genome sequence of the ultrasmall unicellular red alga Cyanidioschyzon merolae 10D.</title>
        <authorList>
            <person name="Matsuzaki M."/>
            <person name="Misumi O."/>
            <person name="Shin-i T."/>
            <person name="Maruyama S."/>
            <person name="Takahara M."/>
            <person name="Miyagishima S."/>
            <person name="Mori T."/>
            <person name="Nishida K."/>
            <person name="Yagisawa F."/>
            <person name="Nishida K."/>
            <person name="Yoshida Y."/>
            <person name="Nishimura Y."/>
            <person name="Nakao S."/>
            <person name="Kobayashi T."/>
            <person name="Momoyama Y."/>
            <person name="Higashiyama T."/>
            <person name="Minoda A."/>
            <person name="Sano M."/>
            <person name="Nomoto H."/>
            <person name="Oishi K."/>
            <person name="Hayashi H."/>
            <person name="Ohta F."/>
            <person name="Nishizaka S."/>
            <person name="Haga S."/>
            <person name="Miura S."/>
            <person name="Morishita T."/>
            <person name="Kabeya Y."/>
            <person name="Terasawa K."/>
            <person name="Suzuki Y."/>
            <person name="Ishii Y."/>
            <person name="Asakawa S."/>
            <person name="Takano H."/>
            <person name="Ohta N."/>
            <person name="Kuroiwa H."/>
            <person name="Tanaka K."/>
            <person name="Shimizu N."/>
            <person name="Sugano S."/>
            <person name="Sato N."/>
            <person name="Nozaki H."/>
            <person name="Ogasawara N."/>
            <person name="Kohara Y."/>
            <person name="Kuroiwa T."/>
        </authorList>
    </citation>
    <scope>NUCLEOTIDE SEQUENCE [LARGE SCALE GENOMIC DNA]</scope>
    <source>
        <strain evidence="5 6">10D</strain>
    </source>
</reference>
<feature type="region of interest" description="Disordered" evidence="3">
    <location>
        <begin position="151"/>
        <end position="172"/>
    </location>
</feature>
<dbReference type="GO" id="GO:0005730">
    <property type="term" value="C:nucleolus"/>
    <property type="evidence" value="ECO:0007669"/>
    <property type="project" value="UniProtKB-SubCell"/>
</dbReference>
<feature type="compositionally biased region" description="Basic residues" evidence="3">
    <location>
        <begin position="156"/>
        <end position="172"/>
    </location>
</feature>
<dbReference type="InterPro" id="IPR039883">
    <property type="entry name" value="Fcf2/DNTTIP2"/>
</dbReference>
<accession>M1URL2</accession>
<dbReference type="OrthoDB" id="4947at2759"/>
<dbReference type="HOGENOM" id="CLU_1557476_0_0_1"/>
<sequence>MTTNLSDCLLPTTRSFLDEDDLSCGTDREVEDLIEKYSGGRSEATGEPDEESVPTPETQALLAKEVALLQLRKHWDPKRFYKSMGHEEKLDPRRFQLGTVIEAPHEYYTGERLPRRARKSRIIEEVLADPRARGYVKRRFRAVQQRAQRIAEASKLRRRRSSKTVQRRRRRS</sequence>
<dbReference type="OMA" id="TWVEELM"/>
<dbReference type="eggNOG" id="KOG3100">
    <property type="taxonomic scope" value="Eukaryota"/>
</dbReference>
<dbReference type="EMBL" id="AP006492">
    <property type="protein sequence ID" value="BAM80266.1"/>
    <property type="molecule type" value="Genomic_DNA"/>
</dbReference>
<dbReference type="STRING" id="280699.M1URL2"/>
<name>M1URL2_CYAM1</name>
<proteinExistence type="predicted"/>
<protein>
    <recommendedName>
        <fullName evidence="4">Fcf2 pre-rRNA processing C-terminal domain-containing protein</fullName>
    </recommendedName>
</protein>
<dbReference type="RefSeq" id="XP_005534873.1">
    <property type="nucleotide sequence ID" value="XM_005534816.1"/>
</dbReference>
<dbReference type="GO" id="GO:0006396">
    <property type="term" value="P:RNA processing"/>
    <property type="evidence" value="ECO:0007669"/>
    <property type="project" value="TreeGrafter"/>
</dbReference>
<dbReference type="Gramene" id="CMJ137CT">
    <property type="protein sequence ID" value="CMJ137CT"/>
    <property type="gene ID" value="CMJ137C"/>
</dbReference>
<reference evidence="5 6" key="2">
    <citation type="journal article" date="2007" name="BMC Biol.">
        <title>A 100%-complete sequence reveals unusually simple genomic features in the hot-spring red alga Cyanidioschyzon merolae.</title>
        <authorList>
            <person name="Nozaki H."/>
            <person name="Takano H."/>
            <person name="Misumi O."/>
            <person name="Terasawa K."/>
            <person name="Matsuzaki M."/>
            <person name="Maruyama S."/>
            <person name="Nishida K."/>
            <person name="Yagisawa F."/>
            <person name="Yoshida Y."/>
            <person name="Fujiwara T."/>
            <person name="Takio S."/>
            <person name="Tamura K."/>
            <person name="Chung S.J."/>
            <person name="Nakamura S."/>
            <person name="Kuroiwa H."/>
            <person name="Tanaka K."/>
            <person name="Sato N."/>
            <person name="Kuroiwa T."/>
        </authorList>
    </citation>
    <scope>NUCLEOTIDE SEQUENCE [LARGE SCALE GENOMIC DNA]</scope>
    <source>
        <strain evidence="5 6">10D</strain>
    </source>
</reference>
<feature type="region of interest" description="Disordered" evidence="3">
    <location>
        <begin position="37"/>
        <end position="57"/>
    </location>
</feature>
<evidence type="ECO:0000313" key="6">
    <source>
        <dbReference type="Proteomes" id="UP000007014"/>
    </source>
</evidence>
<dbReference type="AlphaFoldDB" id="M1URL2"/>
<dbReference type="InterPro" id="IPR014810">
    <property type="entry name" value="Fcf2_C"/>
</dbReference>